<dbReference type="AlphaFoldDB" id="C4ZN47"/>
<evidence type="ECO:0000313" key="6">
    <source>
        <dbReference type="Proteomes" id="UP000321192"/>
    </source>
</evidence>
<dbReference type="EMBL" id="CP001281">
    <property type="protein sequence ID" value="ACK53459.1"/>
    <property type="molecule type" value="Genomic_DNA"/>
</dbReference>
<dbReference type="HOGENOM" id="CLU_094869_0_0_4"/>
<evidence type="ECO:0008006" key="7">
    <source>
        <dbReference type="Google" id="ProtNLM"/>
    </source>
</evidence>
<dbReference type="STRING" id="85643.Tmz1t_0687"/>
<keyword evidence="5" id="KW-1185">Reference proteome</keyword>
<organism evidence="3 5">
    <name type="scientific">Thauera aminoaromatica</name>
    <dbReference type="NCBI Taxonomy" id="164330"/>
    <lineage>
        <taxon>Bacteria</taxon>
        <taxon>Pseudomonadati</taxon>
        <taxon>Pseudomonadota</taxon>
        <taxon>Betaproteobacteria</taxon>
        <taxon>Rhodocyclales</taxon>
        <taxon>Zoogloeaceae</taxon>
        <taxon>Thauera</taxon>
    </lineage>
</organism>
<evidence type="ECO:0000313" key="5">
    <source>
        <dbReference type="Proteomes" id="UP000002186"/>
    </source>
</evidence>
<evidence type="ECO:0000256" key="1">
    <source>
        <dbReference type="SAM" id="Coils"/>
    </source>
</evidence>
<proteinExistence type="predicted"/>
<dbReference type="KEGG" id="tmz:Tmz1t_0687"/>
<gene>
    <name evidence="3" type="ordered locus">Tmz1t_0687</name>
    <name evidence="4" type="ORF">E6Q80_19500</name>
</gene>
<dbReference type="OrthoDB" id="5298412at2"/>
<reference evidence="5" key="1">
    <citation type="submission" date="2009-05" db="EMBL/GenBank/DDBJ databases">
        <title>Complete sequence of chromosome of Thauera sp. MZ1T.</title>
        <authorList>
            <consortium name="US DOE Joint Genome Institute"/>
            <person name="Lucas S."/>
            <person name="Copeland A."/>
            <person name="Lapidus A."/>
            <person name="Glavina del Rio T."/>
            <person name="Dalin E."/>
            <person name="Tice H."/>
            <person name="Bruce D."/>
            <person name="Goodwin L."/>
            <person name="Pitluck S."/>
            <person name="Sims D."/>
            <person name="Brettin T."/>
            <person name="Detter J.C."/>
            <person name="Han C."/>
            <person name="Larimer F."/>
            <person name="Land M."/>
            <person name="Hauser L."/>
            <person name="Kyrpides N."/>
            <person name="Mikhailova N."/>
            <person name="Sayler G.S."/>
        </authorList>
    </citation>
    <scope>NUCLEOTIDE SEQUENCE [LARGE SCALE GENOMIC DNA]</scope>
    <source>
        <strain evidence="5">MZ1T</strain>
    </source>
</reference>
<dbReference type="Proteomes" id="UP000002186">
    <property type="component" value="Chromosome"/>
</dbReference>
<accession>C4ZN47</accession>
<dbReference type="RefSeq" id="WP_004305149.1">
    <property type="nucleotide sequence ID" value="NC_011662.2"/>
</dbReference>
<reference evidence="3 5" key="2">
    <citation type="journal article" date="2012" name="Stand. Genomic Sci.">
        <title>Complete genome sequence of Thauera aminoaromatica strain MZ1T.</title>
        <authorList>
            <person name="Jiang K."/>
            <person name="Sanseverino J."/>
            <person name="Chauhan A."/>
            <person name="Lucas S."/>
            <person name="Copeland A."/>
            <person name="Lapidus A."/>
            <person name="Del Rio T.G."/>
            <person name="Dalin E."/>
            <person name="Tice H."/>
            <person name="Bruce D."/>
            <person name="Goodwin L."/>
            <person name="Pitluck S."/>
            <person name="Sims D."/>
            <person name="Brettin T."/>
            <person name="Detter J.C."/>
            <person name="Han C."/>
            <person name="Chang Y.J."/>
            <person name="Larimer F."/>
            <person name="Land M."/>
            <person name="Hauser L."/>
            <person name="Kyrpides N.C."/>
            <person name="Mikhailova N."/>
            <person name="Moser S."/>
            <person name="Jegier P."/>
            <person name="Close D."/>
            <person name="Debruyn J.M."/>
            <person name="Wang Y."/>
            <person name="Layton A.C."/>
            <person name="Allen M.S."/>
            <person name="Sayler G.S."/>
        </authorList>
    </citation>
    <scope>NUCLEOTIDE SEQUENCE [LARGE SCALE GENOMIC DNA]</scope>
    <source>
        <strain evidence="3 5">MZ1T</strain>
    </source>
</reference>
<protein>
    <recommendedName>
        <fullName evidence="7">DUF4124 domain-containing protein</fullName>
    </recommendedName>
</protein>
<feature type="signal peptide" evidence="2">
    <location>
        <begin position="1"/>
        <end position="27"/>
    </location>
</feature>
<keyword evidence="1" id="KW-0175">Coiled coil</keyword>
<dbReference type="EMBL" id="SSFD01000328">
    <property type="protein sequence ID" value="TXH79961.1"/>
    <property type="molecule type" value="Genomic_DNA"/>
</dbReference>
<sequence>MGFPRAERVLAGFACTVALVASSGTLAAQQSGGASIYCCDVGGQPVCGDILPAACYGRAYREMSPSGTVRRTVAAPLTPDEIAQRAAAEHKRRAEEAERMRQLRLDQALLETYRSVQDLDSRRDRELRELDRSIRELRARESELIERQRVMIDEATHTDKSDVAASLEADIRLLDSEIAAQSSVVAAKLRERNAVVERFEEHRRRYVELTSAPESARIPPMPRR</sequence>
<feature type="chain" id="PRO_5042451294" description="DUF4124 domain-containing protein" evidence="2">
    <location>
        <begin position="28"/>
        <end position="224"/>
    </location>
</feature>
<reference evidence="4 6" key="3">
    <citation type="submission" date="2018-09" db="EMBL/GenBank/DDBJ databases">
        <title>Metagenome Assembled Genomes from an Advanced Water Purification Facility.</title>
        <authorList>
            <person name="Stamps B.W."/>
            <person name="Spear J.R."/>
        </authorList>
    </citation>
    <scope>NUCLEOTIDE SEQUENCE [LARGE SCALE GENOMIC DNA]</scope>
    <source>
        <strain evidence="4">Bin_27_1</strain>
    </source>
</reference>
<dbReference type="Proteomes" id="UP000321192">
    <property type="component" value="Unassembled WGS sequence"/>
</dbReference>
<keyword evidence="2" id="KW-0732">Signal</keyword>
<name>C4ZN47_THASP</name>
<accession>A0A5C7SBG8</accession>
<dbReference type="eggNOG" id="ENOG502ZBU8">
    <property type="taxonomic scope" value="Bacteria"/>
</dbReference>
<evidence type="ECO:0000313" key="4">
    <source>
        <dbReference type="EMBL" id="TXH79961.1"/>
    </source>
</evidence>
<evidence type="ECO:0000313" key="3">
    <source>
        <dbReference type="EMBL" id="ACK53459.1"/>
    </source>
</evidence>
<feature type="coiled-coil region" evidence="1">
    <location>
        <begin position="80"/>
        <end position="147"/>
    </location>
</feature>
<evidence type="ECO:0000256" key="2">
    <source>
        <dbReference type="SAM" id="SignalP"/>
    </source>
</evidence>